<dbReference type="PROSITE" id="PS50044">
    <property type="entry name" value="SIGMA54_3"/>
    <property type="match status" value="1"/>
</dbReference>
<dbReference type="InterPro" id="IPR038709">
    <property type="entry name" value="RpoN_core-bd_sf"/>
</dbReference>
<evidence type="ECO:0000256" key="8">
    <source>
        <dbReference type="ARBA" id="ARBA00023125"/>
    </source>
</evidence>
<evidence type="ECO:0000256" key="1">
    <source>
        <dbReference type="ARBA" id="ARBA00008798"/>
    </source>
</evidence>
<dbReference type="Gene3D" id="1.10.10.60">
    <property type="entry name" value="Homeodomain-like"/>
    <property type="match status" value="1"/>
</dbReference>
<gene>
    <name evidence="13" type="ORF">TAO_1622</name>
</gene>
<evidence type="ECO:0000256" key="7">
    <source>
        <dbReference type="ARBA" id="ARBA00023082"/>
    </source>
</evidence>
<dbReference type="InterPro" id="IPR007046">
    <property type="entry name" value="RNA_pol_sigma_54_core-bd"/>
</dbReference>
<evidence type="ECO:0000256" key="10">
    <source>
        <dbReference type="PIRNR" id="PIRNR000774"/>
    </source>
</evidence>
<dbReference type="EMBL" id="AP014836">
    <property type="protein sequence ID" value="BAW80992.1"/>
    <property type="molecule type" value="Genomic_DNA"/>
</dbReference>
<dbReference type="GO" id="GO:0003677">
    <property type="term" value="F:DNA binding"/>
    <property type="evidence" value="ECO:0007669"/>
    <property type="project" value="UniProtKB-KW"/>
</dbReference>
<keyword evidence="7 10" id="KW-0731">Sigma factor</keyword>
<keyword evidence="6 10" id="KW-0805">Transcription regulation</keyword>
<protein>
    <recommendedName>
        <fullName evidence="2 10">RNA polymerase sigma-54 factor</fullName>
    </recommendedName>
</protein>
<comment type="function">
    <text evidence="10">Sigma factors are initiation factors that promote the attachment of RNA polymerase to specific initiation sites and are then released.</text>
</comment>
<dbReference type="NCBIfam" id="NF004595">
    <property type="entry name" value="PRK05932.1-2"/>
    <property type="match status" value="1"/>
</dbReference>
<proteinExistence type="inferred from homology"/>
<keyword evidence="9 10" id="KW-0804">Transcription</keyword>
<dbReference type="NCBIfam" id="NF009118">
    <property type="entry name" value="PRK12469.1"/>
    <property type="match status" value="1"/>
</dbReference>
<keyword evidence="3 10" id="KW-0240">DNA-directed RNA polymerase</keyword>
<dbReference type="Pfam" id="PF00309">
    <property type="entry name" value="Sigma54_AID"/>
    <property type="match status" value="1"/>
</dbReference>
<dbReference type="PROSITE" id="PS00717">
    <property type="entry name" value="SIGMA54_1"/>
    <property type="match status" value="1"/>
</dbReference>
<reference evidence="13 14" key="1">
    <citation type="journal article" date="2017" name="ISME J.">
        <title>An acid-tolerant ammonia-oxidizing ?-proteobacterium from soil.</title>
        <authorList>
            <person name="Hayatsu M."/>
            <person name="Tago K."/>
            <person name="Uchiyama I."/>
            <person name="Toyoda A."/>
            <person name="Wang Y."/>
            <person name="Shimomura Y."/>
            <person name="Okubo T."/>
            <person name="Kurisu F."/>
            <person name="Hirono Y."/>
            <person name="Nonaka K."/>
            <person name="Akiyama H."/>
            <person name="Itoh T."/>
            <person name="Takami H."/>
        </authorList>
    </citation>
    <scope>NUCLEOTIDE SEQUENCE [LARGE SCALE GENOMIC DNA]</scope>
    <source>
        <strain evidence="13 14">TAO100</strain>
    </source>
</reference>
<evidence type="ECO:0000256" key="9">
    <source>
        <dbReference type="ARBA" id="ARBA00023163"/>
    </source>
</evidence>
<dbReference type="PROSITE" id="PS00718">
    <property type="entry name" value="SIGMA54_2"/>
    <property type="match status" value="1"/>
</dbReference>
<evidence type="ECO:0000256" key="2">
    <source>
        <dbReference type="ARBA" id="ARBA00019942"/>
    </source>
</evidence>
<evidence type="ECO:0000313" key="14">
    <source>
        <dbReference type="Proteomes" id="UP000243679"/>
    </source>
</evidence>
<sequence length="470" mass="53867">MTPQMQQAIRLLQLSSLELQTEIQQTLESNPLLEQIESEEDQEYLPSHALQKECNSDNNELNSSLKEEIIPEDLLLDSSWSDTYDSVLLLTSSEQEILSDLAHQKNNEETLQEYLLGQAYLSFTDKKDFTIAASIIDAINDEGYLCDSLTEIMQDLQKNIVIDPNDVKVVLHRIQNFDPPGIGASNLSECLLLQLKRYPPDTLWLEDAKKLISHHLEALSKRDYAQIMRGMKLSEQDLLATIRLIQTLNPRPGNKIQANRVEYIVPDIYVTKRGNGRWEVELNPDIVPTLRVNNYYANLIKRADSSFTNSYLKNQLQEARWFLKSLHNRNETLLKTACCIIDRQQAFLEYGDKAMQPLVLHDIAKAISMHESTISRVTTNKYIYTPQGIYELKHFFSNHVASQNGKECSATAIRAIIKKLIAVEDPRNPLSDDKIAQNLAKQGIKVARRTIAKYREFLNISTSHERKRLI</sequence>
<evidence type="ECO:0000259" key="11">
    <source>
        <dbReference type="Pfam" id="PF04552"/>
    </source>
</evidence>
<dbReference type="GO" id="GO:0016779">
    <property type="term" value="F:nucleotidyltransferase activity"/>
    <property type="evidence" value="ECO:0007669"/>
    <property type="project" value="UniProtKB-KW"/>
</dbReference>
<evidence type="ECO:0000256" key="4">
    <source>
        <dbReference type="ARBA" id="ARBA00022679"/>
    </source>
</evidence>
<dbReference type="GO" id="GO:0006352">
    <property type="term" value="P:DNA-templated transcription initiation"/>
    <property type="evidence" value="ECO:0007669"/>
    <property type="project" value="InterPro"/>
</dbReference>
<dbReference type="InterPro" id="IPR000394">
    <property type="entry name" value="RNA_pol_sigma_54"/>
</dbReference>
<comment type="similarity">
    <text evidence="1 10">Belongs to the sigma-54 factor family.</text>
</comment>
<dbReference type="GO" id="GO:0000428">
    <property type="term" value="C:DNA-directed RNA polymerase complex"/>
    <property type="evidence" value="ECO:0007669"/>
    <property type="project" value="UniProtKB-KW"/>
</dbReference>
<keyword evidence="14" id="KW-1185">Reference proteome</keyword>
<dbReference type="Gene3D" id="1.10.10.1330">
    <property type="entry name" value="RNA polymerase sigma-54 factor, core-binding domain"/>
    <property type="match status" value="1"/>
</dbReference>
<keyword evidence="8 10" id="KW-0238">DNA-binding</keyword>
<dbReference type="PIRSF" id="PIRSF000774">
    <property type="entry name" value="RpoN"/>
    <property type="match status" value="1"/>
</dbReference>
<dbReference type="Proteomes" id="UP000243679">
    <property type="component" value="Chromosome"/>
</dbReference>
<evidence type="ECO:0000313" key="13">
    <source>
        <dbReference type="EMBL" id="BAW80992.1"/>
    </source>
</evidence>
<feature type="domain" description="RNA polymerase sigma factor 54 core-binding" evidence="12">
    <location>
        <begin position="103"/>
        <end position="296"/>
    </location>
</feature>
<keyword evidence="5 10" id="KW-0548">Nucleotidyltransferase</keyword>
<evidence type="ECO:0000259" key="12">
    <source>
        <dbReference type="Pfam" id="PF04963"/>
    </source>
</evidence>
<dbReference type="GO" id="GO:0001216">
    <property type="term" value="F:DNA-binding transcription activator activity"/>
    <property type="evidence" value="ECO:0007669"/>
    <property type="project" value="InterPro"/>
</dbReference>
<dbReference type="PRINTS" id="PR00045">
    <property type="entry name" value="SIGMA54FCT"/>
</dbReference>
<feature type="domain" description="RNA polymerase sigma factor 54 DNA-binding" evidence="11">
    <location>
        <begin position="310"/>
        <end position="468"/>
    </location>
</feature>
<name>A0A1Q2SPE2_9GAMM</name>
<dbReference type="NCBIfam" id="TIGR02395">
    <property type="entry name" value="rpoN_sigma"/>
    <property type="match status" value="1"/>
</dbReference>
<dbReference type="AlphaFoldDB" id="A0A1Q2SPE2"/>
<dbReference type="PANTHER" id="PTHR32248:SF4">
    <property type="entry name" value="RNA POLYMERASE SIGMA-54 FACTOR"/>
    <property type="match status" value="1"/>
</dbReference>
<dbReference type="KEGG" id="ntt:TAO_1622"/>
<evidence type="ECO:0000256" key="3">
    <source>
        <dbReference type="ARBA" id="ARBA00022478"/>
    </source>
</evidence>
<organism evidence="13 14">
    <name type="scientific">Candidatus Nitrosoglobus terrae</name>
    <dbReference type="NCBI Taxonomy" id="1630141"/>
    <lineage>
        <taxon>Bacteria</taxon>
        <taxon>Pseudomonadati</taxon>
        <taxon>Pseudomonadota</taxon>
        <taxon>Gammaproteobacteria</taxon>
        <taxon>Chromatiales</taxon>
        <taxon>Chromatiaceae</taxon>
        <taxon>Candidatus Nitrosoglobus</taxon>
    </lineage>
</organism>
<dbReference type="PANTHER" id="PTHR32248">
    <property type="entry name" value="RNA POLYMERASE SIGMA-54 FACTOR"/>
    <property type="match status" value="1"/>
</dbReference>
<dbReference type="Pfam" id="PF04552">
    <property type="entry name" value="Sigma54_DBD"/>
    <property type="match status" value="1"/>
</dbReference>
<evidence type="ECO:0000256" key="5">
    <source>
        <dbReference type="ARBA" id="ARBA00022695"/>
    </source>
</evidence>
<accession>A0A1Q2SPE2</accession>
<dbReference type="Pfam" id="PF04963">
    <property type="entry name" value="Sigma54_CBD"/>
    <property type="match status" value="1"/>
</dbReference>
<keyword evidence="4 10" id="KW-0808">Transferase</keyword>
<dbReference type="GO" id="GO:0016987">
    <property type="term" value="F:sigma factor activity"/>
    <property type="evidence" value="ECO:0007669"/>
    <property type="project" value="UniProtKB-KW"/>
</dbReference>
<evidence type="ECO:0000256" key="6">
    <source>
        <dbReference type="ARBA" id="ARBA00023015"/>
    </source>
</evidence>
<dbReference type="InterPro" id="IPR007634">
    <property type="entry name" value="RNA_pol_sigma_54_DNA-bd"/>
</dbReference>